<accession>A0A8T0FR93</accession>
<keyword evidence="8" id="KW-0539">Nucleus</keyword>
<dbReference type="InterPro" id="IPR047575">
    <property type="entry name" value="Sm"/>
</dbReference>
<dbReference type="InterPro" id="IPR050914">
    <property type="entry name" value="snRNP_SmB/NAA38-like"/>
</dbReference>
<dbReference type="SUPFAM" id="SSF50182">
    <property type="entry name" value="Sm-like ribonucleoproteins"/>
    <property type="match status" value="1"/>
</dbReference>
<dbReference type="EMBL" id="JABXBU010000003">
    <property type="protein sequence ID" value="KAF8793132.1"/>
    <property type="molecule type" value="Genomic_DNA"/>
</dbReference>
<dbReference type="GO" id="GO:0005682">
    <property type="term" value="C:U5 snRNP"/>
    <property type="evidence" value="ECO:0007669"/>
    <property type="project" value="TreeGrafter"/>
</dbReference>
<keyword evidence="13" id="KW-1185">Reference proteome</keyword>
<keyword evidence="6" id="KW-0694">RNA-binding</keyword>
<evidence type="ECO:0000313" key="12">
    <source>
        <dbReference type="EMBL" id="KAF8793132.1"/>
    </source>
</evidence>
<evidence type="ECO:0000256" key="10">
    <source>
        <dbReference type="ARBA" id="ARBA00041355"/>
    </source>
</evidence>
<dbReference type="Gene3D" id="2.30.30.100">
    <property type="match status" value="1"/>
</dbReference>
<dbReference type="PROSITE" id="PS52002">
    <property type="entry name" value="SM"/>
    <property type="match status" value="1"/>
</dbReference>
<dbReference type="GO" id="GO:0005685">
    <property type="term" value="C:U1 snRNP"/>
    <property type="evidence" value="ECO:0007669"/>
    <property type="project" value="TreeGrafter"/>
</dbReference>
<keyword evidence="4" id="KW-0963">Cytoplasm</keyword>
<dbReference type="GO" id="GO:0000398">
    <property type="term" value="P:mRNA splicing, via spliceosome"/>
    <property type="evidence" value="ECO:0007669"/>
    <property type="project" value="TreeGrafter"/>
</dbReference>
<dbReference type="PANTHER" id="PTHR10701">
    <property type="entry name" value="SMALL NUCLEAR RIBONUCLEOPROTEIN-ASSOCIATED PROTEIN B AND N"/>
    <property type="match status" value="1"/>
</dbReference>
<dbReference type="GO" id="GO:0005686">
    <property type="term" value="C:U2 snRNP"/>
    <property type="evidence" value="ECO:0007669"/>
    <property type="project" value="TreeGrafter"/>
</dbReference>
<evidence type="ECO:0000256" key="1">
    <source>
        <dbReference type="ARBA" id="ARBA00004123"/>
    </source>
</evidence>
<evidence type="ECO:0000256" key="6">
    <source>
        <dbReference type="ARBA" id="ARBA00022884"/>
    </source>
</evidence>
<dbReference type="InterPro" id="IPR001163">
    <property type="entry name" value="Sm_dom_euk/arc"/>
</dbReference>
<evidence type="ECO:0000313" key="13">
    <source>
        <dbReference type="Proteomes" id="UP000807504"/>
    </source>
</evidence>
<dbReference type="Pfam" id="PF01423">
    <property type="entry name" value="LSM"/>
    <property type="match status" value="1"/>
</dbReference>
<evidence type="ECO:0000256" key="7">
    <source>
        <dbReference type="ARBA" id="ARBA00023187"/>
    </source>
</evidence>
<reference evidence="12" key="1">
    <citation type="journal article" date="2020" name="bioRxiv">
        <title>Chromosome-level reference genome of the European wasp spider Argiope bruennichi: a resource for studies on range expansion and evolutionary adaptation.</title>
        <authorList>
            <person name="Sheffer M.M."/>
            <person name="Hoppe A."/>
            <person name="Krehenwinkel H."/>
            <person name="Uhl G."/>
            <person name="Kuss A.W."/>
            <person name="Jensen L."/>
            <person name="Jensen C."/>
            <person name="Gillespie R.G."/>
            <person name="Hoff K.J."/>
            <person name="Prost S."/>
        </authorList>
    </citation>
    <scope>NUCLEOTIDE SEQUENCE</scope>
</reference>
<feature type="domain" description="Sm" evidence="11">
    <location>
        <begin position="1"/>
        <end position="68"/>
    </location>
</feature>
<dbReference type="Proteomes" id="UP000807504">
    <property type="component" value="Unassembled WGS sequence"/>
</dbReference>
<name>A0A8T0FR93_ARGBR</name>
<keyword evidence="9 12" id="KW-0687">Ribonucleoprotein</keyword>
<evidence type="ECO:0000256" key="4">
    <source>
        <dbReference type="ARBA" id="ARBA00022490"/>
    </source>
</evidence>
<evidence type="ECO:0000256" key="9">
    <source>
        <dbReference type="ARBA" id="ARBA00023274"/>
    </source>
</evidence>
<keyword evidence="5" id="KW-0507">mRNA processing</keyword>
<dbReference type="PANTHER" id="PTHR10701:SF0">
    <property type="entry name" value="SMALL NUCLEAR RIBONUCLEOPROTEIN-ASSOCIATED PROTEIN B"/>
    <property type="match status" value="1"/>
</dbReference>
<dbReference type="GO" id="GO:0005737">
    <property type="term" value="C:cytoplasm"/>
    <property type="evidence" value="ECO:0007669"/>
    <property type="project" value="UniProtKB-SubCell"/>
</dbReference>
<evidence type="ECO:0000256" key="8">
    <source>
        <dbReference type="ARBA" id="ARBA00023242"/>
    </source>
</evidence>
<comment type="similarity">
    <text evidence="3">Belongs to the snRNP SmB/SmN family.</text>
</comment>
<keyword evidence="7" id="KW-0508">mRNA splicing</keyword>
<reference evidence="12" key="2">
    <citation type="submission" date="2020-06" db="EMBL/GenBank/DDBJ databases">
        <authorList>
            <person name="Sheffer M."/>
        </authorList>
    </citation>
    <scope>NUCLEOTIDE SEQUENCE</scope>
</reference>
<evidence type="ECO:0000256" key="5">
    <source>
        <dbReference type="ARBA" id="ARBA00022664"/>
    </source>
</evidence>
<comment type="caution">
    <text evidence="12">The sequence shown here is derived from an EMBL/GenBank/DDBJ whole genome shotgun (WGS) entry which is preliminary data.</text>
</comment>
<dbReference type="GO" id="GO:0070990">
    <property type="term" value="F:snRNP binding"/>
    <property type="evidence" value="ECO:0007669"/>
    <property type="project" value="TreeGrafter"/>
</dbReference>
<dbReference type="InterPro" id="IPR010920">
    <property type="entry name" value="LSM_dom_sf"/>
</dbReference>
<dbReference type="GO" id="GO:0005687">
    <property type="term" value="C:U4 snRNP"/>
    <property type="evidence" value="ECO:0007669"/>
    <property type="project" value="TreeGrafter"/>
</dbReference>
<evidence type="ECO:0000256" key="2">
    <source>
        <dbReference type="ARBA" id="ARBA00004496"/>
    </source>
</evidence>
<organism evidence="12 13">
    <name type="scientific">Argiope bruennichi</name>
    <name type="common">Wasp spider</name>
    <name type="synonym">Aranea bruennichi</name>
    <dbReference type="NCBI Taxonomy" id="94029"/>
    <lineage>
        <taxon>Eukaryota</taxon>
        <taxon>Metazoa</taxon>
        <taxon>Ecdysozoa</taxon>
        <taxon>Arthropoda</taxon>
        <taxon>Chelicerata</taxon>
        <taxon>Arachnida</taxon>
        <taxon>Araneae</taxon>
        <taxon>Araneomorphae</taxon>
        <taxon>Entelegynae</taxon>
        <taxon>Araneoidea</taxon>
        <taxon>Araneidae</taxon>
        <taxon>Argiope</taxon>
    </lineage>
</organism>
<evidence type="ECO:0000256" key="3">
    <source>
        <dbReference type="ARBA" id="ARBA00009123"/>
    </source>
</evidence>
<proteinExistence type="inferred from homology"/>
<comment type="subcellular location">
    <subcellularLocation>
        <location evidence="2">Cytoplasm</location>
    </subcellularLocation>
    <subcellularLocation>
        <location evidence="1">Nucleus</location>
    </subcellularLocation>
</comment>
<dbReference type="GO" id="GO:0071004">
    <property type="term" value="C:U2-type prespliceosome"/>
    <property type="evidence" value="ECO:0007669"/>
    <property type="project" value="TreeGrafter"/>
</dbReference>
<dbReference type="GO" id="GO:0046540">
    <property type="term" value="C:U4/U6 x U5 tri-snRNP complex"/>
    <property type="evidence" value="ECO:0007669"/>
    <property type="project" value="TreeGrafter"/>
</dbReference>
<dbReference type="GO" id="GO:0071013">
    <property type="term" value="C:catalytic step 2 spliceosome"/>
    <property type="evidence" value="ECO:0007669"/>
    <property type="project" value="TreeGrafter"/>
</dbReference>
<protein>
    <recommendedName>
        <fullName evidence="10">Sm protein B</fullName>
    </recommendedName>
</protein>
<gene>
    <name evidence="12" type="ORF">HNY73_004654</name>
</gene>
<evidence type="ECO:0000259" key="11">
    <source>
        <dbReference type="PROSITE" id="PS52002"/>
    </source>
</evidence>
<dbReference type="GO" id="GO:0003723">
    <property type="term" value="F:RNA binding"/>
    <property type="evidence" value="ECO:0007669"/>
    <property type="project" value="UniProtKB-KW"/>
</dbReference>
<sequence length="84" mass="9766">MRVILCNNRTFIGTFSAYDKFMNLVLIDCVEYMNYKPRRKPVIKGKRTIGTAIIRGEHIMNIIIDEEPYQRYAGSSSSSSSYRH</sequence>
<dbReference type="AlphaFoldDB" id="A0A8T0FR93"/>
<dbReference type="SMART" id="SM00651">
    <property type="entry name" value="Sm"/>
    <property type="match status" value="1"/>
</dbReference>